<protein>
    <submittedName>
        <fullName evidence="4">EAL domain-containing protein</fullName>
    </submittedName>
</protein>
<evidence type="ECO:0000259" key="2">
    <source>
        <dbReference type="PROSITE" id="PS50883"/>
    </source>
</evidence>
<dbReference type="PROSITE" id="PS50883">
    <property type="entry name" value="EAL"/>
    <property type="match status" value="1"/>
</dbReference>
<gene>
    <name evidence="4" type="ORF">RPMA_21130</name>
</gene>
<dbReference type="Pfam" id="PF00990">
    <property type="entry name" value="GGDEF"/>
    <property type="match status" value="1"/>
</dbReference>
<keyword evidence="1" id="KW-0472">Membrane</keyword>
<accession>A0ABX8ABI6</accession>
<dbReference type="PANTHER" id="PTHR44757">
    <property type="entry name" value="DIGUANYLATE CYCLASE DGCP"/>
    <property type="match status" value="1"/>
</dbReference>
<name>A0ABX8ABI6_9BRAD</name>
<evidence type="ECO:0000259" key="3">
    <source>
        <dbReference type="PROSITE" id="PS50887"/>
    </source>
</evidence>
<dbReference type="SUPFAM" id="SSF55073">
    <property type="entry name" value="Nucleotide cyclase"/>
    <property type="match status" value="1"/>
</dbReference>
<dbReference type="InterPro" id="IPR001633">
    <property type="entry name" value="EAL_dom"/>
</dbReference>
<sequence>MMRGSSNIFVWRTLNMLRVPRENPELVQAKLAAFTRQVPMMYALVIVNTMALASTFHGAAPRLLTLDLPVALAVVCLFRITSWWQSRHHVFDVDQAADKLRSSIIFAAVLGVAFCAWSLSLFPYGTDLSKSHVAFFMAVTSIGCGFCLMHLRAAALVLMSIVVIPFAIYFGTSDNPVFVSLAFNFTVVTLAVVFMLLGNHKDFEQRVNSEKALRIKQAELQVFSDKNFRDSNIDSLTGLPNRRSFFAAIEKQIPETKRAEGRLALGILDLDGFKPINDVHGHRVGDRLLIEVADRLRAHLPDYVFLGRLGGDEFAMFSERLTDEQAFADAERDLIGLFDAPFEIEDLTVRIGCSIGYAQYPEAATTAEDLFECADYALFFAKHNDRGKAVRFSAEHEATIREASRIDQALVNADLEQELWIAYQPIMSAATQQPVAFEALARWRSPMLGNVPPMTFIVAAERSGMIAQLTPILLRKALEGAARWPEHIRISFNLSAVDVASPLSVLKLINVVEQSGVRPARIDFEITETAVMSNVAQTSQSLNALRALGARISLDDFGTGYSSLSNIRELPLDKVKIDRSFISKIETDPAARLILRTMIDLCNGLGHDCIVEGVETVDQVDFLRKEDCRFMQGYFFAKPMHGEEVRPFLGTSSDMARIAALRHG</sequence>
<dbReference type="PANTHER" id="PTHR44757:SF2">
    <property type="entry name" value="BIOFILM ARCHITECTURE MAINTENANCE PROTEIN MBAA"/>
    <property type="match status" value="1"/>
</dbReference>
<evidence type="ECO:0000313" key="4">
    <source>
        <dbReference type="EMBL" id="QUS41067.1"/>
    </source>
</evidence>
<keyword evidence="1" id="KW-0812">Transmembrane</keyword>
<dbReference type="CDD" id="cd01948">
    <property type="entry name" value="EAL"/>
    <property type="match status" value="1"/>
</dbReference>
<keyword evidence="1" id="KW-1133">Transmembrane helix</keyword>
<dbReference type="Proteomes" id="UP000682843">
    <property type="component" value="Chromosome"/>
</dbReference>
<dbReference type="Pfam" id="PF00563">
    <property type="entry name" value="EAL"/>
    <property type="match status" value="1"/>
</dbReference>
<evidence type="ECO:0000256" key="1">
    <source>
        <dbReference type="SAM" id="Phobius"/>
    </source>
</evidence>
<dbReference type="SMART" id="SM00267">
    <property type="entry name" value="GGDEF"/>
    <property type="match status" value="1"/>
</dbReference>
<dbReference type="InterPro" id="IPR043128">
    <property type="entry name" value="Rev_trsase/Diguanyl_cyclase"/>
</dbReference>
<keyword evidence="5" id="KW-1185">Reference proteome</keyword>
<reference evidence="4 5" key="1">
    <citation type="submission" date="2019-02" db="EMBL/GenBank/DDBJ databases">
        <title>Emended description of the genus Rhodopseudomonas and description of Rhodopseudomonas albus sp. nov., a non-phototrophic, heavy-metal-tolerant bacterium isolated from garden soil.</title>
        <authorList>
            <person name="Bao Z."/>
            <person name="Cao W.W."/>
            <person name="Sato Y."/>
            <person name="Nishizawa T."/>
            <person name="Zhao J."/>
            <person name="Guo Y."/>
            <person name="Ohta H."/>
        </authorList>
    </citation>
    <scope>NUCLEOTIDE SEQUENCE [LARGE SCALE GENOMIC DNA]</scope>
    <source>
        <strain evidence="4 5">SK50-23</strain>
    </source>
</reference>
<dbReference type="SUPFAM" id="SSF141868">
    <property type="entry name" value="EAL domain-like"/>
    <property type="match status" value="1"/>
</dbReference>
<dbReference type="RefSeq" id="WP_211909665.1">
    <property type="nucleotide sequence ID" value="NZ_CP036498.1"/>
</dbReference>
<feature type="transmembrane region" description="Helical" evidence="1">
    <location>
        <begin position="104"/>
        <end position="125"/>
    </location>
</feature>
<dbReference type="InterPro" id="IPR000160">
    <property type="entry name" value="GGDEF_dom"/>
</dbReference>
<proteinExistence type="predicted"/>
<dbReference type="Gene3D" id="3.30.70.270">
    <property type="match status" value="1"/>
</dbReference>
<dbReference type="InterPro" id="IPR035919">
    <property type="entry name" value="EAL_sf"/>
</dbReference>
<evidence type="ECO:0000313" key="5">
    <source>
        <dbReference type="Proteomes" id="UP000682843"/>
    </source>
</evidence>
<feature type="transmembrane region" description="Helical" evidence="1">
    <location>
        <begin position="40"/>
        <end position="60"/>
    </location>
</feature>
<dbReference type="InterPro" id="IPR052155">
    <property type="entry name" value="Biofilm_reg_signaling"/>
</dbReference>
<feature type="domain" description="GGDEF" evidence="3">
    <location>
        <begin position="261"/>
        <end position="394"/>
    </location>
</feature>
<dbReference type="PROSITE" id="PS50887">
    <property type="entry name" value="GGDEF"/>
    <property type="match status" value="1"/>
</dbReference>
<feature type="domain" description="EAL" evidence="2">
    <location>
        <begin position="403"/>
        <end position="653"/>
    </location>
</feature>
<feature type="transmembrane region" description="Helical" evidence="1">
    <location>
        <begin position="177"/>
        <end position="197"/>
    </location>
</feature>
<feature type="transmembrane region" description="Helical" evidence="1">
    <location>
        <begin position="153"/>
        <end position="171"/>
    </location>
</feature>
<dbReference type="SMART" id="SM00052">
    <property type="entry name" value="EAL"/>
    <property type="match status" value="1"/>
</dbReference>
<organism evidence="4 5">
    <name type="scientific">Tardiphaga alba</name>
    <dbReference type="NCBI Taxonomy" id="340268"/>
    <lineage>
        <taxon>Bacteria</taxon>
        <taxon>Pseudomonadati</taxon>
        <taxon>Pseudomonadota</taxon>
        <taxon>Alphaproteobacteria</taxon>
        <taxon>Hyphomicrobiales</taxon>
        <taxon>Nitrobacteraceae</taxon>
        <taxon>Tardiphaga</taxon>
    </lineage>
</organism>
<feature type="transmembrane region" description="Helical" evidence="1">
    <location>
        <begin position="66"/>
        <end position="84"/>
    </location>
</feature>
<dbReference type="Gene3D" id="3.20.20.450">
    <property type="entry name" value="EAL domain"/>
    <property type="match status" value="1"/>
</dbReference>
<dbReference type="EMBL" id="CP036498">
    <property type="protein sequence ID" value="QUS41067.1"/>
    <property type="molecule type" value="Genomic_DNA"/>
</dbReference>
<dbReference type="CDD" id="cd01949">
    <property type="entry name" value="GGDEF"/>
    <property type="match status" value="1"/>
</dbReference>
<dbReference type="InterPro" id="IPR029787">
    <property type="entry name" value="Nucleotide_cyclase"/>
</dbReference>
<dbReference type="NCBIfam" id="TIGR00254">
    <property type="entry name" value="GGDEF"/>
    <property type="match status" value="1"/>
</dbReference>